<feature type="domain" description="O-antigen ligase-related" evidence="6">
    <location>
        <begin position="193"/>
        <end position="344"/>
    </location>
</feature>
<feature type="transmembrane region" description="Helical" evidence="5">
    <location>
        <begin position="56"/>
        <end position="77"/>
    </location>
</feature>
<evidence type="ECO:0000313" key="7">
    <source>
        <dbReference type="EMBL" id="ORM94146.1"/>
    </source>
</evidence>
<keyword evidence="8" id="KW-1185">Reference proteome</keyword>
<feature type="transmembrane region" description="Helical" evidence="5">
    <location>
        <begin position="188"/>
        <end position="205"/>
    </location>
</feature>
<evidence type="ECO:0000259" key="6">
    <source>
        <dbReference type="Pfam" id="PF04932"/>
    </source>
</evidence>
<gene>
    <name evidence="7" type="ORF">HA50_12590</name>
</gene>
<feature type="transmembrane region" description="Helical" evidence="5">
    <location>
        <begin position="211"/>
        <end position="231"/>
    </location>
</feature>
<proteinExistence type="predicted"/>
<dbReference type="PANTHER" id="PTHR37422">
    <property type="entry name" value="TEICHURONIC ACID BIOSYNTHESIS PROTEIN TUAE"/>
    <property type="match status" value="1"/>
</dbReference>
<evidence type="ECO:0000256" key="1">
    <source>
        <dbReference type="ARBA" id="ARBA00004141"/>
    </source>
</evidence>
<reference evidence="7 8" key="1">
    <citation type="journal article" date="2017" name="Antonie Van Leeuwenhoek">
        <title>Phylogenomic resolution of the bacterial genus Pantoea and its relationship with Erwinia and Tatumella.</title>
        <authorList>
            <person name="Palmer M."/>
            <person name="Steenkamp E.T."/>
            <person name="Coetzee M.P."/>
            <person name="Chan W.Y."/>
            <person name="van Zyl E."/>
            <person name="De Maayer P."/>
            <person name="Coutinho T.A."/>
            <person name="Blom J."/>
            <person name="Smits T.H."/>
            <person name="Duffy B."/>
            <person name="Venter S.N."/>
        </authorList>
    </citation>
    <scope>NUCLEOTIDE SEQUENCE [LARGE SCALE GENOMIC DNA]</scope>
    <source>
        <strain evidence="7 8">LMG 2657</strain>
    </source>
</reference>
<dbReference type="InterPro" id="IPR051533">
    <property type="entry name" value="WaaL-like"/>
</dbReference>
<feature type="transmembrane region" description="Helical" evidence="5">
    <location>
        <begin position="238"/>
        <end position="256"/>
    </location>
</feature>
<evidence type="ECO:0000256" key="4">
    <source>
        <dbReference type="ARBA" id="ARBA00023136"/>
    </source>
</evidence>
<dbReference type="GO" id="GO:0016020">
    <property type="term" value="C:membrane"/>
    <property type="evidence" value="ECO:0007669"/>
    <property type="project" value="UniProtKB-SubCell"/>
</dbReference>
<dbReference type="Pfam" id="PF04932">
    <property type="entry name" value="Wzy_C"/>
    <property type="match status" value="1"/>
</dbReference>
<dbReference type="AlphaFoldDB" id="A0A1X1EVU1"/>
<keyword evidence="4 5" id="KW-0472">Membrane</keyword>
<comment type="caution">
    <text evidence="7">The sequence shown here is derived from an EMBL/GenBank/DDBJ whole genome shotgun (WGS) entry which is preliminary data.</text>
</comment>
<feature type="transmembrane region" description="Helical" evidence="5">
    <location>
        <begin position="332"/>
        <end position="353"/>
    </location>
</feature>
<dbReference type="Proteomes" id="UP000193749">
    <property type="component" value="Unassembled WGS sequence"/>
</dbReference>
<protein>
    <submittedName>
        <fullName evidence="7">Ligase</fullName>
    </submittedName>
</protein>
<name>A0A1X1EVU1_PANCY</name>
<dbReference type="GO" id="GO:0016874">
    <property type="term" value="F:ligase activity"/>
    <property type="evidence" value="ECO:0007669"/>
    <property type="project" value="UniProtKB-KW"/>
</dbReference>
<dbReference type="PANTHER" id="PTHR37422:SF17">
    <property type="entry name" value="O-ANTIGEN LIGASE"/>
    <property type="match status" value="1"/>
</dbReference>
<organism evidence="7 8">
    <name type="scientific">Pantoea cypripedii</name>
    <name type="common">Pectobacterium cypripedii</name>
    <name type="synonym">Erwinia cypripedii</name>
    <dbReference type="NCBI Taxonomy" id="55209"/>
    <lineage>
        <taxon>Bacteria</taxon>
        <taxon>Pseudomonadati</taxon>
        <taxon>Pseudomonadota</taxon>
        <taxon>Gammaproteobacteria</taxon>
        <taxon>Enterobacterales</taxon>
        <taxon>Erwiniaceae</taxon>
        <taxon>Pantoea</taxon>
    </lineage>
</organism>
<feature type="transmembrane region" description="Helical" evidence="5">
    <location>
        <begin position="122"/>
        <end position="143"/>
    </location>
</feature>
<keyword evidence="2 5" id="KW-0812">Transmembrane</keyword>
<keyword evidence="7" id="KW-0436">Ligase</keyword>
<feature type="transmembrane region" description="Helical" evidence="5">
    <location>
        <begin position="27"/>
        <end position="44"/>
    </location>
</feature>
<evidence type="ECO:0000313" key="8">
    <source>
        <dbReference type="Proteomes" id="UP000193749"/>
    </source>
</evidence>
<dbReference type="EMBL" id="MLJI01000001">
    <property type="protein sequence ID" value="ORM94146.1"/>
    <property type="molecule type" value="Genomic_DNA"/>
</dbReference>
<dbReference type="STRING" id="55209.HA50_12590"/>
<feature type="transmembrane region" description="Helical" evidence="5">
    <location>
        <begin position="360"/>
        <end position="376"/>
    </location>
</feature>
<evidence type="ECO:0000256" key="2">
    <source>
        <dbReference type="ARBA" id="ARBA00022692"/>
    </source>
</evidence>
<dbReference type="InterPro" id="IPR007016">
    <property type="entry name" value="O-antigen_ligase-rel_domated"/>
</dbReference>
<feature type="transmembrane region" description="Helical" evidence="5">
    <location>
        <begin position="155"/>
        <end position="176"/>
    </location>
</feature>
<keyword evidence="3 5" id="KW-1133">Transmembrane helix</keyword>
<accession>A0A1X1EVU1</accession>
<sequence length="406" mass="45284">MIVTIISLLLCGSLASSLSTYGYAQKIFYFASYLALFLVVYTLATPVNRKRLNKYALLLFIAVFALGLVQISWAYYVNKHYADFTLTTINTISNYQLGGKRLILGAFIVLVISVYNKEIAEVSINWCKAILWVGAAVALVMGVHEHLLTGDRIRLTANVASSSSYMVMFLYCTYLWLSVKEAGLRWQILDIALIAMTLSLVLLTGTRVTQLAFFFITLCQISRFYGLLKILQPKRNRLIALVIVVALAALTGERWLQGINNLENYDSDSSTSLGARVAIWDSGLHFLPQHLGYSSPDERTVTARAFIARVHPGNTEGYKNVQYNMHNEFLEIATLQGMAGLAALVFFYAVALWVWFKRSALMGVSMPVATLFIMGMTDSVLIYSPTSMMFVSALALCAIRPKLHHL</sequence>
<feature type="transmembrane region" description="Helical" evidence="5">
    <location>
        <begin position="97"/>
        <end position="115"/>
    </location>
</feature>
<dbReference type="OrthoDB" id="6502028at2"/>
<evidence type="ECO:0000256" key="3">
    <source>
        <dbReference type="ARBA" id="ARBA00022989"/>
    </source>
</evidence>
<evidence type="ECO:0000256" key="5">
    <source>
        <dbReference type="SAM" id="Phobius"/>
    </source>
</evidence>
<comment type="subcellular location">
    <subcellularLocation>
        <location evidence="1">Membrane</location>
        <topology evidence="1">Multi-pass membrane protein</topology>
    </subcellularLocation>
</comment>